<feature type="region of interest" description="Disordered" evidence="1">
    <location>
        <begin position="125"/>
        <end position="144"/>
    </location>
</feature>
<evidence type="ECO:0000256" key="1">
    <source>
        <dbReference type="SAM" id="MobiDB-lite"/>
    </source>
</evidence>
<reference evidence="2 3" key="1">
    <citation type="submission" date="2017-09" db="EMBL/GenBank/DDBJ databases">
        <title>Depth-based differentiation of microbial function through sediment-hosted aquifers and enrichment of novel symbionts in the deep terrestrial subsurface.</title>
        <authorList>
            <person name="Probst A.J."/>
            <person name="Ladd B."/>
            <person name="Jarett J.K."/>
            <person name="Geller-Mcgrath D.E."/>
            <person name="Sieber C.M."/>
            <person name="Emerson J.B."/>
            <person name="Anantharaman K."/>
            <person name="Thomas B.C."/>
            <person name="Malmstrom R."/>
            <person name="Stieglmeier M."/>
            <person name="Klingl A."/>
            <person name="Woyke T."/>
            <person name="Ryan C.M."/>
            <person name="Banfield J.F."/>
        </authorList>
    </citation>
    <scope>NUCLEOTIDE SEQUENCE [LARGE SCALE GENOMIC DNA]</scope>
    <source>
        <strain evidence="2">CG07_land_8_20_14_0_80_42_15</strain>
    </source>
</reference>
<sequence length="144" mass="15663">MRLSKSSFILIAAIIIFCFILSSKAFSGTIYQRTGGVRKNSSGGYDFYNSSGQRKGSSASTGRGYTFYDSKGNKVGTLKKSTKSRRAYTYYDAEGIRRGYLKKSVTGGYYYQDVQSGKIVDALPQSSSGIGGLSPDVFQGQQSK</sequence>
<gene>
    <name evidence="2" type="ORF">COS99_01490</name>
</gene>
<organism evidence="2 3">
    <name type="scientific">Candidatus Aquitaenariimonas noxiae</name>
    <dbReference type="NCBI Taxonomy" id="1974741"/>
    <lineage>
        <taxon>Bacteria</taxon>
        <taxon>Pseudomonadati</taxon>
        <taxon>Candidatus Omnitrophota</taxon>
        <taxon>Candidatus Aquitaenariimonas</taxon>
    </lineage>
</organism>
<evidence type="ECO:0000313" key="3">
    <source>
        <dbReference type="Proteomes" id="UP000230052"/>
    </source>
</evidence>
<evidence type="ECO:0000313" key="2">
    <source>
        <dbReference type="EMBL" id="PIU42203.1"/>
    </source>
</evidence>
<comment type="caution">
    <text evidence="2">The sequence shown here is derived from an EMBL/GenBank/DDBJ whole genome shotgun (WGS) entry which is preliminary data.</text>
</comment>
<accession>A0A2J0L281</accession>
<proteinExistence type="predicted"/>
<dbReference type="Proteomes" id="UP000230052">
    <property type="component" value="Unassembled WGS sequence"/>
</dbReference>
<dbReference type="AlphaFoldDB" id="A0A2J0L281"/>
<dbReference type="EMBL" id="PEWV01000015">
    <property type="protein sequence ID" value="PIU42203.1"/>
    <property type="molecule type" value="Genomic_DNA"/>
</dbReference>
<protein>
    <submittedName>
        <fullName evidence="2">Uncharacterized protein</fullName>
    </submittedName>
</protein>
<name>A0A2J0L281_9BACT</name>